<keyword evidence="1" id="KW-0238">DNA-binding</keyword>
<evidence type="ECO:0000259" key="4">
    <source>
        <dbReference type="Pfam" id="PF23359"/>
    </source>
</evidence>
<evidence type="ECO:0000313" key="6">
    <source>
        <dbReference type="Proteomes" id="UP000321181"/>
    </source>
</evidence>
<dbReference type="Pfam" id="PF23359">
    <property type="entry name" value="Lsr2_DNA-bd"/>
    <property type="match status" value="1"/>
</dbReference>
<dbReference type="Proteomes" id="UP000321181">
    <property type="component" value="Unassembled WGS sequence"/>
</dbReference>
<evidence type="ECO:0000256" key="1">
    <source>
        <dbReference type="ARBA" id="ARBA00023125"/>
    </source>
</evidence>
<protein>
    <submittedName>
        <fullName evidence="5">Protein lsr2</fullName>
    </submittedName>
</protein>
<dbReference type="InterPro" id="IPR042261">
    <property type="entry name" value="Lsr2-like_dimerization"/>
</dbReference>
<feature type="domain" description="Lsr2 dimerization" evidence="3">
    <location>
        <begin position="10"/>
        <end position="71"/>
    </location>
</feature>
<evidence type="ECO:0000259" key="3">
    <source>
        <dbReference type="Pfam" id="PF11774"/>
    </source>
</evidence>
<sequence length="125" mass="13777">MDEREREQVMAQKTTVQLIDDITGEAIEDGKGRTVTFAVDGVEYEIDLAEKQADKFAQALDTYVTHARKVGGRRAAAATPSRGGKASRDYDPKAVRAWAQSNNVELPARGRIPADVIQRFRDSGK</sequence>
<dbReference type="GO" id="GO:0016746">
    <property type="term" value="F:acyltransferase activity"/>
    <property type="evidence" value="ECO:0007669"/>
    <property type="project" value="InterPro"/>
</dbReference>
<comment type="caution">
    <text evidence="5">The sequence shown here is derived from an EMBL/GenBank/DDBJ whole genome shotgun (WGS) entry which is preliminary data.</text>
</comment>
<dbReference type="Gene3D" id="3.30.60.230">
    <property type="entry name" value="Lsr2, dimerization domain"/>
    <property type="match status" value="1"/>
</dbReference>
<dbReference type="InterPro" id="IPR036625">
    <property type="entry name" value="E3-bd_dom_sf"/>
</dbReference>
<keyword evidence="6" id="KW-1185">Reference proteome</keyword>
<dbReference type="Pfam" id="PF11774">
    <property type="entry name" value="Lsr2"/>
    <property type="match status" value="1"/>
</dbReference>
<feature type="region of interest" description="Disordered" evidence="2">
    <location>
        <begin position="70"/>
        <end position="90"/>
    </location>
</feature>
<dbReference type="EMBL" id="BJYY01000010">
    <property type="protein sequence ID" value="GEO33548.1"/>
    <property type="molecule type" value="Genomic_DNA"/>
</dbReference>
<dbReference type="Gene3D" id="4.10.320.10">
    <property type="entry name" value="E3-binding domain"/>
    <property type="match status" value="1"/>
</dbReference>
<proteinExistence type="predicted"/>
<dbReference type="InterPro" id="IPR024412">
    <property type="entry name" value="Lsr2_dim_dom"/>
</dbReference>
<accession>A0A512DAQ9</accession>
<dbReference type="InterPro" id="IPR055370">
    <property type="entry name" value="Lsr2_DNA-bd"/>
</dbReference>
<reference evidence="5 6" key="1">
    <citation type="submission" date="2019-07" db="EMBL/GenBank/DDBJ databases">
        <title>Whole genome shotgun sequence of Cellulomonas aerilata NBRC 106308.</title>
        <authorList>
            <person name="Hosoyama A."/>
            <person name="Uohara A."/>
            <person name="Ohji S."/>
            <person name="Ichikawa N."/>
        </authorList>
    </citation>
    <scope>NUCLEOTIDE SEQUENCE [LARGE SCALE GENOMIC DNA]</scope>
    <source>
        <strain evidence="5 6">NBRC 106308</strain>
    </source>
</reference>
<evidence type="ECO:0000256" key="2">
    <source>
        <dbReference type="SAM" id="MobiDB-lite"/>
    </source>
</evidence>
<dbReference type="AlphaFoldDB" id="A0A512DAQ9"/>
<evidence type="ECO:0000313" key="5">
    <source>
        <dbReference type="EMBL" id="GEO33548.1"/>
    </source>
</evidence>
<name>A0A512DAQ9_9CELL</name>
<organism evidence="5 6">
    <name type="scientific">Cellulomonas aerilata</name>
    <dbReference type="NCBI Taxonomy" id="515326"/>
    <lineage>
        <taxon>Bacteria</taxon>
        <taxon>Bacillati</taxon>
        <taxon>Actinomycetota</taxon>
        <taxon>Actinomycetes</taxon>
        <taxon>Micrococcales</taxon>
        <taxon>Cellulomonadaceae</taxon>
        <taxon>Cellulomonas</taxon>
    </lineage>
</organism>
<dbReference type="GO" id="GO:0003677">
    <property type="term" value="F:DNA binding"/>
    <property type="evidence" value="ECO:0007669"/>
    <property type="project" value="UniProtKB-KW"/>
</dbReference>
<feature type="domain" description="Lsr2 DNA-binding" evidence="4">
    <location>
        <begin position="89"/>
        <end position="121"/>
    </location>
</feature>
<gene>
    <name evidence="5" type="ORF">CAE01nite_12730</name>
</gene>